<evidence type="ECO:0000313" key="6">
    <source>
        <dbReference type="Proteomes" id="UP000318834"/>
    </source>
</evidence>
<dbReference type="NCBIfam" id="NF006756">
    <property type="entry name" value="PRK09276.1"/>
    <property type="match status" value="1"/>
</dbReference>
<dbReference type="InterPro" id="IPR015424">
    <property type="entry name" value="PyrdxlP-dep_Trfase"/>
</dbReference>
<dbReference type="CDD" id="cd00609">
    <property type="entry name" value="AAT_like"/>
    <property type="match status" value="1"/>
</dbReference>
<evidence type="ECO:0000313" key="5">
    <source>
        <dbReference type="EMBL" id="TMI71844.1"/>
    </source>
</evidence>
<evidence type="ECO:0000256" key="1">
    <source>
        <dbReference type="ARBA" id="ARBA00001933"/>
    </source>
</evidence>
<comment type="caution">
    <text evidence="5">The sequence shown here is derived from an EMBL/GenBank/DDBJ whole genome shotgun (WGS) entry which is preliminary data.</text>
</comment>
<dbReference type="Gene3D" id="3.40.640.10">
    <property type="entry name" value="Type I PLP-dependent aspartate aminotransferase-like (Major domain)"/>
    <property type="match status" value="1"/>
</dbReference>
<dbReference type="GO" id="GO:0030170">
    <property type="term" value="F:pyridoxal phosphate binding"/>
    <property type="evidence" value="ECO:0007669"/>
    <property type="project" value="InterPro"/>
</dbReference>
<evidence type="ECO:0000256" key="3">
    <source>
        <dbReference type="ARBA" id="ARBA00022679"/>
    </source>
</evidence>
<dbReference type="PANTHER" id="PTHR42832:SF3">
    <property type="entry name" value="L-GLUTAMINE--4-(METHYLSULFANYL)-2-OXOBUTANOATE AMINOTRANSFERASE"/>
    <property type="match status" value="1"/>
</dbReference>
<dbReference type="GO" id="GO:0008483">
    <property type="term" value="F:transaminase activity"/>
    <property type="evidence" value="ECO:0007669"/>
    <property type="project" value="UniProtKB-KW"/>
</dbReference>
<reference evidence="5 6" key="1">
    <citation type="journal article" date="2019" name="Nat. Microbiol.">
        <title>Mediterranean grassland soil C-N compound turnover is dependent on rainfall and depth, and is mediated by genomically divergent microorganisms.</title>
        <authorList>
            <person name="Diamond S."/>
            <person name="Andeer P.F."/>
            <person name="Li Z."/>
            <person name="Crits-Christoph A."/>
            <person name="Burstein D."/>
            <person name="Anantharaman K."/>
            <person name="Lane K.R."/>
            <person name="Thomas B.C."/>
            <person name="Pan C."/>
            <person name="Northen T.R."/>
            <person name="Banfield J.F."/>
        </authorList>
    </citation>
    <scope>NUCLEOTIDE SEQUENCE [LARGE SCALE GENOMIC DNA]</scope>
    <source>
        <strain evidence="5">NP_8</strain>
    </source>
</reference>
<keyword evidence="2 5" id="KW-0032">Aminotransferase</keyword>
<dbReference type="InterPro" id="IPR004839">
    <property type="entry name" value="Aminotransferase_I/II_large"/>
</dbReference>
<gene>
    <name evidence="5" type="ORF">E6H05_11955</name>
</gene>
<proteinExistence type="predicted"/>
<dbReference type="InterPro" id="IPR050881">
    <property type="entry name" value="LL-DAP_aminotransferase"/>
</dbReference>
<feature type="domain" description="Aminotransferase class I/classII large" evidence="4">
    <location>
        <begin position="31"/>
        <end position="381"/>
    </location>
</feature>
<protein>
    <submittedName>
        <fullName evidence="5">Aminotransferase class I/II-fold pyridoxal phosphate-dependent enzyme</fullName>
    </submittedName>
</protein>
<dbReference type="PANTHER" id="PTHR42832">
    <property type="entry name" value="AMINO ACID AMINOTRANSFERASE"/>
    <property type="match status" value="1"/>
</dbReference>
<dbReference type="Proteomes" id="UP000318834">
    <property type="component" value="Unassembled WGS sequence"/>
</dbReference>
<evidence type="ECO:0000256" key="2">
    <source>
        <dbReference type="ARBA" id="ARBA00022576"/>
    </source>
</evidence>
<dbReference type="InterPro" id="IPR015422">
    <property type="entry name" value="PyrdxlP-dep_Trfase_small"/>
</dbReference>
<comment type="cofactor">
    <cofactor evidence="1">
        <name>pyridoxal 5'-phosphate</name>
        <dbReference type="ChEBI" id="CHEBI:597326"/>
    </cofactor>
</comment>
<dbReference type="Gene3D" id="3.90.1150.10">
    <property type="entry name" value="Aspartate Aminotransferase, domain 1"/>
    <property type="match status" value="1"/>
</dbReference>
<accession>A0A537IKT0</accession>
<name>A0A537IKT0_9BACT</name>
<dbReference type="AlphaFoldDB" id="A0A537IKT0"/>
<sequence length="403" mass="43974">MQVARRLEQIGAYLFADLDRKQAELAARGVDVINLGVGDPDLPTPPHIIDALMEGATDARSHRYPPYSGTQEFKAAAARWYQRRFGVTLDPEKEVLALIGSKEGLAHLPWAILNPGEVALIPDPGYPVYRSSTILAEGIPHPVPLLRDRGFLPDLAAIPADVARKAKILFLNYPNNPTGATATPEFFREAVQFARTYNLILAHDNPYSEIAYDGYRAPSVLEIPGAKEVAIEFHSLSKTYCMTGWRVGFVVGNAAAVSALAKMKTNVDSGVFRAVQKAGIAALDGPQQFLPERLRLYQARRDRTIRTLRSLGWQAPDLRATFYIWLPVPDGTSGAKFASTVLDRTGVVITPGAGYGSQGEGYVRISLTIADDRLDEALRRLVGAFGRAPRDTVEGSRSAPPAR</sequence>
<dbReference type="SUPFAM" id="SSF53383">
    <property type="entry name" value="PLP-dependent transferases"/>
    <property type="match status" value="1"/>
</dbReference>
<keyword evidence="3 5" id="KW-0808">Transferase</keyword>
<organism evidence="5 6">
    <name type="scientific">Candidatus Segetimicrobium genomatis</name>
    <dbReference type="NCBI Taxonomy" id="2569760"/>
    <lineage>
        <taxon>Bacteria</taxon>
        <taxon>Bacillati</taxon>
        <taxon>Candidatus Sysuimicrobiota</taxon>
        <taxon>Candidatus Sysuimicrobiia</taxon>
        <taxon>Candidatus Sysuimicrobiales</taxon>
        <taxon>Candidatus Segetimicrobiaceae</taxon>
        <taxon>Candidatus Segetimicrobium</taxon>
    </lineage>
</organism>
<evidence type="ECO:0000259" key="4">
    <source>
        <dbReference type="Pfam" id="PF00155"/>
    </source>
</evidence>
<dbReference type="InterPro" id="IPR015421">
    <property type="entry name" value="PyrdxlP-dep_Trfase_major"/>
</dbReference>
<dbReference type="EMBL" id="VBAP01000099">
    <property type="protein sequence ID" value="TMI71844.1"/>
    <property type="molecule type" value="Genomic_DNA"/>
</dbReference>
<dbReference type="Pfam" id="PF00155">
    <property type="entry name" value="Aminotran_1_2"/>
    <property type="match status" value="1"/>
</dbReference>